<evidence type="ECO:0000259" key="2">
    <source>
        <dbReference type="Pfam" id="PF13936"/>
    </source>
</evidence>
<dbReference type="EMBL" id="VWNA01000003">
    <property type="protein sequence ID" value="MQT15382.1"/>
    <property type="molecule type" value="Genomic_DNA"/>
</dbReference>
<feature type="region of interest" description="Disordered" evidence="1">
    <location>
        <begin position="1"/>
        <end position="25"/>
    </location>
</feature>
<comment type="caution">
    <text evidence="3">The sequence shown here is derived from an EMBL/GenBank/DDBJ whole genome shotgun (WGS) entry which is preliminary data.</text>
</comment>
<proteinExistence type="predicted"/>
<dbReference type="Pfam" id="PF13936">
    <property type="entry name" value="HTH_38"/>
    <property type="match status" value="1"/>
</dbReference>
<keyword evidence="4" id="KW-1185">Reference proteome</keyword>
<gene>
    <name evidence="3" type="ORF">F0357_22550</name>
</gene>
<dbReference type="AlphaFoldDB" id="A0A6A7YCG5"/>
<evidence type="ECO:0000256" key="1">
    <source>
        <dbReference type="SAM" id="MobiDB-lite"/>
    </source>
</evidence>
<evidence type="ECO:0000313" key="3">
    <source>
        <dbReference type="EMBL" id="MQT15382.1"/>
    </source>
</evidence>
<dbReference type="SUPFAM" id="SSF46785">
    <property type="entry name" value="Winged helix' DNA-binding domain"/>
    <property type="match status" value="1"/>
</dbReference>
<dbReference type="InterPro" id="IPR025246">
    <property type="entry name" value="IS30-like_HTH"/>
</dbReference>
<name>A0A6A7YCG5_9HYPH</name>
<feature type="domain" description="Transposase IS30-like HTH" evidence="2">
    <location>
        <begin position="115"/>
        <end position="155"/>
    </location>
</feature>
<sequence>MSSTKGASRCRAPRNRSALMPGSSTSISARHEEAVLLSGDGPGQCMTKRVESAASVAALARLPTMHADGLGARICSINTNYASRLRRRGRFHSQMQRRHKWSGFQVDGMARFFVHLSLEERRVIARMHGEKSTQAEIARTLRRDRSTICRELRRNFWHNREVPFAESYWHLTAHDMAADRRRRYRKLRRHRRASSSALRVHELIQASPIVTIQTVSEKLDVSFPTASAALENLAKVGVVRETTGRQRGRIYAYSDYLLLLDRGTDPLPV</sequence>
<protein>
    <submittedName>
        <fullName evidence="3">Helix-turn-helix domain-containing protein</fullName>
    </submittedName>
</protein>
<reference evidence="3 4" key="1">
    <citation type="submission" date="2019-09" db="EMBL/GenBank/DDBJ databases">
        <title>Segnochrobactrum spirostomi gen. nov., sp. nov., isolated from the ciliate Spirostomum cf. yagiui and description of a novel family, Segnochrobactraceae fam. nov. within the order Rhizobiales of the class Alphaproteobacteria.</title>
        <authorList>
            <person name="Akter S."/>
            <person name="Shazib S.U.A."/>
            <person name="Shin M.K."/>
        </authorList>
    </citation>
    <scope>NUCLEOTIDE SEQUENCE [LARGE SCALE GENOMIC DNA]</scope>
    <source>
        <strain evidence="3 4">Sp-1</strain>
    </source>
</reference>
<dbReference type="Gene3D" id="3.30.63.20">
    <property type="match status" value="1"/>
</dbReference>
<evidence type="ECO:0000313" key="4">
    <source>
        <dbReference type="Proteomes" id="UP000332515"/>
    </source>
</evidence>
<dbReference type="InterPro" id="IPR036390">
    <property type="entry name" value="WH_DNA-bd_sf"/>
</dbReference>
<organism evidence="3 4">
    <name type="scientific">Segnochrobactrum spirostomi</name>
    <dbReference type="NCBI Taxonomy" id="2608987"/>
    <lineage>
        <taxon>Bacteria</taxon>
        <taxon>Pseudomonadati</taxon>
        <taxon>Pseudomonadota</taxon>
        <taxon>Alphaproteobacteria</taxon>
        <taxon>Hyphomicrobiales</taxon>
        <taxon>Segnochrobactraceae</taxon>
        <taxon>Segnochrobactrum</taxon>
    </lineage>
</organism>
<dbReference type="Proteomes" id="UP000332515">
    <property type="component" value="Unassembled WGS sequence"/>
</dbReference>
<accession>A0A6A7YCG5</accession>